<feature type="compositionally biased region" description="Low complexity" evidence="5">
    <location>
        <begin position="246"/>
        <end position="256"/>
    </location>
</feature>
<dbReference type="PROSITE" id="PS50011">
    <property type="entry name" value="PROTEIN_KINASE_DOM"/>
    <property type="match status" value="1"/>
</dbReference>
<keyword evidence="3" id="KW-0418">Kinase</keyword>
<dbReference type="InterPro" id="IPR011009">
    <property type="entry name" value="Kinase-like_dom_sf"/>
</dbReference>
<keyword evidence="2" id="KW-0547">Nucleotide-binding</keyword>
<reference evidence="7" key="1">
    <citation type="submission" date="2014-11" db="EMBL/GenBank/DDBJ databases">
        <authorList>
            <person name="Otto D Thomas"/>
            <person name="Naeem Raeece"/>
        </authorList>
    </citation>
    <scope>NUCLEOTIDE SEQUENCE</scope>
</reference>
<evidence type="ECO:0000256" key="3">
    <source>
        <dbReference type="ARBA" id="ARBA00022777"/>
    </source>
</evidence>
<dbReference type="Gene3D" id="1.10.510.10">
    <property type="entry name" value="Transferase(Phosphotransferase) domain 1"/>
    <property type="match status" value="1"/>
</dbReference>
<dbReference type="SMART" id="SM00220">
    <property type="entry name" value="S_TKc"/>
    <property type="match status" value="1"/>
</dbReference>
<dbReference type="GO" id="GO:0004674">
    <property type="term" value="F:protein serine/threonine kinase activity"/>
    <property type="evidence" value="ECO:0007669"/>
    <property type="project" value="TreeGrafter"/>
</dbReference>
<feature type="compositionally biased region" description="Low complexity" evidence="5">
    <location>
        <begin position="197"/>
        <end position="207"/>
    </location>
</feature>
<accession>A0A0G4GLQ6</accession>
<dbReference type="Pfam" id="PF00069">
    <property type="entry name" value="Pkinase"/>
    <property type="match status" value="1"/>
</dbReference>
<dbReference type="AlphaFoldDB" id="A0A0G4GLQ6"/>
<dbReference type="InterPro" id="IPR050660">
    <property type="entry name" value="NEK_Ser/Thr_kinase"/>
</dbReference>
<evidence type="ECO:0000313" key="7">
    <source>
        <dbReference type="EMBL" id="CEM31046.1"/>
    </source>
</evidence>
<dbReference type="EMBL" id="CDMZ01001335">
    <property type="protein sequence ID" value="CEM31046.1"/>
    <property type="molecule type" value="Genomic_DNA"/>
</dbReference>
<keyword evidence="1" id="KW-0808">Transferase</keyword>
<evidence type="ECO:0000256" key="1">
    <source>
        <dbReference type="ARBA" id="ARBA00022679"/>
    </source>
</evidence>
<dbReference type="InterPro" id="IPR000719">
    <property type="entry name" value="Prot_kinase_dom"/>
</dbReference>
<feature type="domain" description="Protein kinase" evidence="6">
    <location>
        <begin position="1"/>
        <end position="184"/>
    </location>
</feature>
<dbReference type="VEuPathDB" id="CryptoDB:Cvel_22456"/>
<sequence>MVHLCAFLSVVASLQENFVVKNVIADTLEALKSEDPDIALCDFGTCLSSEALEAQAGRQTMTRRARENTPGVGSKAYMAPEVRANRANPRQGLQYDEKADMWSLGVCFYVFCGNDLLPFGADGPLPPSFDPEAIVRRAVKRLDENDSEVDRLINVMIRFLQPTPSNRADLKEAMQILGASDEQLQLLTELLQPLPASASEEPASAPAQGGGGHSSFSSAPAASSAPGSHAGKSDVRLHAPTSIRAQQLPQPSLSQSRNVVAAGRASASSDTSVGELLSGGRGGAPAAAAAAAAVPGGGRGRRPPPVPERARDRGSSSAAGAGGGGEAPAAGVPSGGSSGDNRVKRTYTVGGVTTNVYFALGGEDFPGTRVPLPNGGFKAFLQSKRALEEKVREVDAIRAAHGPAAALDALRNQFAERIL</sequence>
<evidence type="ECO:0000256" key="2">
    <source>
        <dbReference type="ARBA" id="ARBA00022741"/>
    </source>
</evidence>
<feature type="compositionally biased region" description="Low complexity" evidence="5">
    <location>
        <begin position="214"/>
        <end position="230"/>
    </location>
</feature>
<dbReference type="PANTHER" id="PTHR43671:SF103">
    <property type="entry name" value="KINASE, PUTATIVE-RELATED"/>
    <property type="match status" value="1"/>
</dbReference>
<dbReference type="PANTHER" id="PTHR43671">
    <property type="entry name" value="SERINE/THREONINE-PROTEIN KINASE NEK"/>
    <property type="match status" value="1"/>
</dbReference>
<feature type="compositionally biased region" description="Low complexity" evidence="5">
    <location>
        <begin position="284"/>
        <end position="294"/>
    </location>
</feature>
<dbReference type="SUPFAM" id="SSF56112">
    <property type="entry name" value="Protein kinase-like (PK-like)"/>
    <property type="match status" value="1"/>
</dbReference>
<protein>
    <recommendedName>
        <fullName evidence="6">Protein kinase domain-containing protein</fullName>
    </recommendedName>
</protein>
<proteinExistence type="predicted"/>
<dbReference type="GO" id="GO:0005524">
    <property type="term" value="F:ATP binding"/>
    <property type="evidence" value="ECO:0007669"/>
    <property type="project" value="UniProtKB-KW"/>
</dbReference>
<evidence type="ECO:0000256" key="5">
    <source>
        <dbReference type="SAM" id="MobiDB-lite"/>
    </source>
</evidence>
<keyword evidence="4" id="KW-0067">ATP-binding</keyword>
<gene>
    <name evidence="7" type="ORF">Cvel_22456</name>
</gene>
<evidence type="ECO:0000256" key="4">
    <source>
        <dbReference type="ARBA" id="ARBA00022840"/>
    </source>
</evidence>
<feature type="region of interest" description="Disordered" evidence="5">
    <location>
        <begin position="197"/>
        <end position="343"/>
    </location>
</feature>
<name>A0A0G4GLQ6_9ALVE</name>
<evidence type="ECO:0000259" key="6">
    <source>
        <dbReference type="PROSITE" id="PS50011"/>
    </source>
</evidence>
<organism evidence="7">
    <name type="scientific">Chromera velia CCMP2878</name>
    <dbReference type="NCBI Taxonomy" id="1169474"/>
    <lineage>
        <taxon>Eukaryota</taxon>
        <taxon>Sar</taxon>
        <taxon>Alveolata</taxon>
        <taxon>Colpodellida</taxon>
        <taxon>Chromeraceae</taxon>
        <taxon>Chromera</taxon>
    </lineage>
</organism>